<dbReference type="InterPro" id="IPR012796">
    <property type="entry name" value="Lysidine-tRNA-synth_C"/>
</dbReference>
<keyword evidence="11" id="KW-1185">Reference proteome</keyword>
<dbReference type="Pfam" id="PF01171">
    <property type="entry name" value="ATP_bind_3"/>
    <property type="match status" value="1"/>
</dbReference>
<keyword evidence="3 8" id="KW-0436">Ligase</keyword>
<dbReference type="SUPFAM" id="SSF56037">
    <property type="entry name" value="PheT/TilS domain"/>
    <property type="match status" value="1"/>
</dbReference>
<evidence type="ECO:0000256" key="6">
    <source>
        <dbReference type="ARBA" id="ARBA00022840"/>
    </source>
</evidence>
<gene>
    <name evidence="8 10" type="primary">tilS</name>
    <name evidence="10" type="ORF">GCM10009117_14600</name>
</gene>
<feature type="binding site" evidence="8">
    <location>
        <begin position="26"/>
        <end position="31"/>
    </location>
    <ligand>
        <name>ATP</name>
        <dbReference type="ChEBI" id="CHEBI:30616"/>
    </ligand>
</feature>
<dbReference type="EMBL" id="BAAAFG010000014">
    <property type="protein sequence ID" value="GAA0872313.1"/>
    <property type="molecule type" value="Genomic_DNA"/>
</dbReference>
<organism evidence="10 11">
    <name type="scientific">Gangjinia marincola</name>
    <dbReference type="NCBI Taxonomy" id="578463"/>
    <lineage>
        <taxon>Bacteria</taxon>
        <taxon>Pseudomonadati</taxon>
        <taxon>Bacteroidota</taxon>
        <taxon>Flavobacteriia</taxon>
        <taxon>Flavobacteriales</taxon>
        <taxon>Flavobacteriaceae</taxon>
        <taxon>Gangjinia</taxon>
    </lineage>
</organism>
<dbReference type="Pfam" id="PF11734">
    <property type="entry name" value="TilS_C"/>
    <property type="match status" value="1"/>
</dbReference>
<dbReference type="SUPFAM" id="SSF52402">
    <property type="entry name" value="Adenine nucleotide alpha hydrolases-like"/>
    <property type="match status" value="1"/>
</dbReference>
<evidence type="ECO:0000313" key="10">
    <source>
        <dbReference type="EMBL" id="GAA0872313.1"/>
    </source>
</evidence>
<evidence type="ECO:0000256" key="4">
    <source>
        <dbReference type="ARBA" id="ARBA00022694"/>
    </source>
</evidence>
<comment type="function">
    <text evidence="8">Ligates lysine onto the cytidine present at position 34 of the AUA codon-specific tRNA(Ile) that contains the anticodon CAU, in an ATP-dependent manner. Cytidine is converted to lysidine, thus changing the amino acid specificity of the tRNA from methionine to isoleucine.</text>
</comment>
<evidence type="ECO:0000313" key="11">
    <source>
        <dbReference type="Proteomes" id="UP001500507"/>
    </source>
</evidence>
<evidence type="ECO:0000256" key="2">
    <source>
        <dbReference type="ARBA" id="ARBA00022490"/>
    </source>
</evidence>
<dbReference type="PANTHER" id="PTHR43033">
    <property type="entry name" value="TRNA(ILE)-LYSIDINE SYNTHASE-RELATED"/>
    <property type="match status" value="1"/>
</dbReference>
<dbReference type="CDD" id="cd01992">
    <property type="entry name" value="TilS_N"/>
    <property type="match status" value="1"/>
</dbReference>
<comment type="catalytic activity">
    <reaction evidence="7 8">
        <text>cytidine(34) in tRNA(Ile2) + L-lysine + ATP = lysidine(34) in tRNA(Ile2) + AMP + diphosphate + H(+)</text>
        <dbReference type="Rhea" id="RHEA:43744"/>
        <dbReference type="Rhea" id="RHEA-COMP:10625"/>
        <dbReference type="Rhea" id="RHEA-COMP:10670"/>
        <dbReference type="ChEBI" id="CHEBI:15378"/>
        <dbReference type="ChEBI" id="CHEBI:30616"/>
        <dbReference type="ChEBI" id="CHEBI:32551"/>
        <dbReference type="ChEBI" id="CHEBI:33019"/>
        <dbReference type="ChEBI" id="CHEBI:82748"/>
        <dbReference type="ChEBI" id="CHEBI:83665"/>
        <dbReference type="ChEBI" id="CHEBI:456215"/>
        <dbReference type="EC" id="6.3.4.19"/>
    </reaction>
</comment>
<dbReference type="Proteomes" id="UP001500507">
    <property type="component" value="Unassembled WGS sequence"/>
</dbReference>
<evidence type="ECO:0000259" key="9">
    <source>
        <dbReference type="SMART" id="SM00977"/>
    </source>
</evidence>
<evidence type="ECO:0000256" key="5">
    <source>
        <dbReference type="ARBA" id="ARBA00022741"/>
    </source>
</evidence>
<keyword evidence="4 8" id="KW-0819">tRNA processing</keyword>
<evidence type="ECO:0000256" key="1">
    <source>
        <dbReference type="ARBA" id="ARBA00004496"/>
    </source>
</evidence>
<dbReference type="InterPro" id="IPR011063">
    <property type="entry name" value="TilS/TtcA_N"/>
</dbReference>
<evidence type="ECO:0000256" key="8">
    <source>
        <dbReference type="HAMAP-Rule" id="MF_01161"/>
    </source>
</evidence>
<keyword evidence="6 8" id="KW-0067">ATP-binding</keyword>
<sequence length="439" mass="50022">MLSAFRTHIEQNFSQLLEKEVIIAISGGLDSVVLAHLCKEAGVEVALAHCNFRLRGKESDEDEAFARGLAQELNLNIYTKGFDTKAYAEAHQLSTQMAARKLRYEWFDQLAQEIQASFILTAHHANDDLETFLINLSRGTGLTGLTGIPAQREMILRPLLPFSRKEILSYAKAQGFSWREDSSNASDDYLRNKIRHQVIPPLDQAAEGIIPAFQKTKEYVGEASALLGDYIKQVRTLVVTGKGDELSVDILRLQKFPNYESLLFELLKSLQPSKKDLLQLLHAQSGKYIVTPTHKILKNRGTLIALPRSRTTYYSTHITREQVEEGRFNLPVGYLTFNTCIERLDEGSNVAYFPLIKLSFPLTLSGWQQGDYFYPLGMNGTQKLSDFFINQKLSLWEKQEVLILRSAEDIIWVVNHRTDERYKVTAKDTELLRMSYHVE</sequence>
<reference evidence="11" key="1">
    <citation type="journal article" date="2019" name="Int. J. Syst. Evol. Microbiol.">
        <title>The Global Catalogue of Microorganisms (GCM) 10K type strain sequencing project: providing services to taxonomists for standard genome sequencing and annotation.</title>
        <authorList>
            <consortium name="The Broad Institute Genomics Platform"/>
            <consortium name="The Broad Institute Genome Sequencing Center for Infectious Disease"/>
            <person name="Wu L."/>
            <person name="Ma J."/>
        </authorList>
    </citation>
    <scope>NUCLEOTIDE SEQUENCE [LARGE SCALE GENOMIC DNA]</scope>
    <source>
        <strain evidence="11">JCM 16082</strain>
    </source>
</reference>
<comment type="caution">
    <text evidence="10">The sequence shown here is derived from an EMBL/GenBank/DDBJ whole genome shotgun (WGS) entry which is preliminary data.</text>
</comment>
<dbReference type="InterPro" id="IPR014729">
    <property type="entry name" value="Rossmann-like_a/b/a_fold"/>
</dbReference>
<comment type="domain">
    <text evidence="8">The N-terminal region contains the highly conserved SGGXDS motif, predicted to be a P-loop motif involved in ATP binding.</text>
</comment>
<evidence type="ECO:0000256" key="7">
    <source>
        <dbReference type="ARBA" id="ARBA00048539"/>
    </source>
</evidence>
<dbReference type="Gene3D" id="3.40.50.620">
    <property type="entry name" value="HUPs"/>
    <property type="match status" value="1"/>
</dbReference>
<dbReference type="RefSeq" id="WP_343765432.1">
    <property type="nucleotide sequence ID" value="NZ_BAAAFG010000014.1"/>
</dbReference>
<dbReference type="PANTHER" id="PTHR43033:SF1">
    <property type="entry name" value="TRNA(ILE)-LYSIDINE SYNTHASE-RELATED"/>
    <property type="match status" value="1"/>
</dbReference>
<dbReference type="InterPro" id="IPR012094">
    <property type="entry name" value="tRNA_Ile_lys_synt"/>
</dbReference>
<accession>A0ABP3XVC0</accession>
<evidence type="ECO:0000256" key="3">
    <source>
        <dbReference type="ARBA" id="ARBA00022598"/>
    </source>
</evidence>
<keyword evidence="2 8" id="KW-0963">Cytoplasm</keyword>
<name>A0ABP3XVC0_9FLAO</name>
<proteinExistence type="inferred from homology"/>
<keyword evidence="5 8" id="KW-0547">Nucleotide-binding</keyword>
<dbReference type="SMART" id="SM00977">
    <property type="entry name" value="TilS_C"/>
    <property type="match status" value="1"/>
</dbReference>
<dbReference type="InterPro" id="IPR012795">
    <property type="entry name" value="tRNA_Ile_lys_synt_N"/>
</dbReference>
<comment type="similarity">
    <text evidence="8">Belongs to the tRNA(Ile)-lysidine synthase family.</text>
</comment>
<dbReference type="HAMAP" id="MF_01161">
    <property type="entry name" value="tRNA_Ile_lys_synt"/>
    <property type="match status" value="1"/>
</dbReference>
<dbReference type="NCBIfam" id="TIGR02432">
    <property type="entry name" value="lysidine_TilS_N"/>
    <property type="match status" value="1"/>
</dbReference>
<feature type="domain" description="Lysidine-tRNA(Ile) synthetase C-terminal" evidence="9">
    <location>
        <begin position="362"/>
        <end position="434"/>
    </location>
</feature>
<protein>
    <recommendedName>
        <fullName evidence="8">tRNA(Ile)-lysidine synthase</fullName>
        <ecNumber evidence="8">6.3.4.19</ecNumber>
    </recommendedName>
    <alternativeName>
        <fullName evidence="8">tRNA(Ile)-2-lysyl-cytidine synthase</fullName>
    </alternativeName>
    <alternativeName>
        <fullName evidence="8">tRNA(Ile)-lysidine synthetase</fullName>
    </alternativeName>
</protein>
<dbReference type="EC" id="6.3.4.19" evidence="8"/>
<comment type="subcellular location">
    <subcellularLocation>
        <location evidence="1 8">Cytoplasm</location>
    </subcellularLocation>
</comment>
<dbReference type="NCBIfam" id="TIGR02433">
    <property type="entry name" value="lysidine_TilS_C"/>
    <property type="match status" value="1"/>
</dbReference>